<reference evidence="1" key="1">
    <citation type="submission" date="2013-07" db="EMBL/GenBank/DDBJ databases">
        <title>Sub-species coevolution in mutualistic symbiosis.</title>
        <authorList>
            <person name="Murfin K."/>
            <person name="Klassen J."/>
            <person name="Lee M."/>
            <person name="Forst S."/>
            <person name="Stock P."/>
            <person name="Goodrich-Blair H."/>
        </authorList>
    </citation>
    <scope>NUCLEOTIDE SEQUENCE [LARGE SCALE GENOMIC DNA]</scope>
    <source>
        <strain evidence="1">Feltiae Moldova</strain>
    </source>
</reference>
<name>A0A077NUJ2_XENBV</name>
<proteinExistence type="predicted"/>
<dbReference type="HOGENOM" id="CLU_2060575_0_0_6"/>
<protein>
    <recommendedName>
        <fullName evidence="3">Lipoprotein</fullName>
    </recommendedName>
</protein>
<sequence length="119" mass="13148">MKKSVCLLLSLIALAGCGEKEQKTPEQTYSDLVIKSLSNIIIMDQDKGIEKTCLVTFDIDANANTSNTLSEGRDEVFCGKVEAMIDISNTPRPPNSLMVNGIAHIRMEINKSDLYVIER</sequence>
<dbReference type="EMBL" id="CBSV010000195">
    <property type="protein sequence ID" value="CDH02580.1"/>
    <property type="molecule type" value="Genomic_DNA"/>
</dbReference>
<evidence type="ECO:0008006" key="3">
    <source>
        <dbReference type="Google" id="ProtNLM"/>
    </source>
</evidence>
<dbReference type="Proteomes" id="UP000028487">
    <property type="component" value="Unassembled WGS sequence"/>
</dbReference>
<dbReference type="RefSeq" id="WP_038193454.1">
    <property type="nucleotide sequence ID" value="NZ_CAWLWD010000233.1"/>
</dbReference>
<accession>A0A077NUJ2</accession>
<dbReference type="AlphaFoldDB" id="A0A077NUJ2"/>
<organism evidence="1 2">
    <name type="scientific">Xenorhabdus bovienii str. feltiae Moldova</name>
    <dbReference type="NCBI Taxonomy" id="1398200"/>
    <lineage>
        <taxon>Bacteria</taxon>
        <taxon>Pseudomonadati</taxon>
        <taxon>Pseudomonadota</taxon>
        <taxon>Gammaproteobacteria</taxon>
        <taxon>Enterobacterales</taxon>
        <taxon>Morganellaceae</taxon>
        <taxon>Xenorhabdus</taxon>
    </lineage>
</organism>
<evidence type="ECO:0000313" key="1">
    <source>
        <dbReference type="EMBL" id="CDH02580.1"/>
    </source>
</evidence>
<comment type="caution">
    <text evidence="1">The sequence shown here is derived from an EMBL/GenBank/DDBJ whole genome shotgun (WGS) entry which is preliminary data.</text>
</comment>
<gene>
    <name evidence="1" type="ORF">XBFM1_2740021</name>
</gene>
<evidence type="ECO:0000313" key="2">
    <source>
        <dbReference type="Proteomes" id="UP000028487"/>
    </source>
</evidence>
<dbReference type="PROSITE" id="PS51257">
    <property type="entry name" value="PROKAR_LIPOPROTEIN"/>
    <property type="match status" value="1"/>
</dbReference>